<dbReference type="EMBL" id="KB468135">
    <property type="protein sequence ID" value="PCH42933.1"/>
    <property type="molecule type" value="Genomic_DNA"/>
</dbReference>
<dbReference type="CDD" id="cd12565">
    <property type="entry name" value="RRM1_MRD1"/>
    <property type="match status" value="1"/>
</dbReference>
<dbReference type="Proteomes" id="UP000218811">
    <property type="component" value="Unassembled WGS sequence"/>
</dbReference>
<dbReference type="Pfam" id="PF00076">
    <property type="entry name" value="RRM_1"/>
    <property type="match status" value="5"/>
</dbReference>
<dbReference type="OMA" id="FNNTCIQ"/>
<feature type="compositionally biased region" description="Low complexity" evidence="3">
    <location>
        <begin position="166"/>
        <end position="184"/>
    </location>
</feature>
<feature type="region of interest" description="Disordered" evidence="3">
    <location>
        <begin position="787"/>
        <end position="813"/>
    </location>
</feature>
<feature type="domain" description="RRM" evidence="4">
    <location>
        <begin position="2"/>
        <end position="83"/>
    </location>
</feature>
<proteinExistence type="predicted"/>
<feature type="region of interest" description="Disordered" evidence="3">
    <location>
        <begin position="237"/>
        <end position="279"/>
    </location>
</feature>
<dbReference type="STRING" id="742152.A0A2H3JSR0"/>
<gene>
    <name evidence="5" type="ORF">WOLCODRAFT_90055</name>
</gene>
<feature type="region of interest" description="Disordered" evidence="3">
    <location>
        <begin position="163"/>
        <end position="214"/>
    </location>
</feature>
<feature type="domain" description="RRM" evidence="4">
    <location>
        <begin position="465"/>
        <end position="537"/>
    </location>
</feature>
<protein>
    <recommendedName>
        <fullName evidence="4">RRM domain-containing protein</fullName>
    </recommendedName>
</protein>
<feature type="compositionally biased region" description="Basic and acidic residues" evidence="3">
    <location>
        <begin position="263"/>
        <end position="275"/>
    </location>
</feature>
<dbReference type="OrthoDB" id="439639at2759"/>
<sequence>MSRLIVKNLPAYLTQQRLRAHFEAADGPGGTLTDVKLVLSADGTSRRFGFIGYKTPAEAERAQKWFNKSFVDTSRIAVEVVDGAKDAPPPRPNKRPRLGPAPDEASTSALANAQAKVKAKKGKETALPPSKSKQANDGQLGEFLHVMQSRSKKGPLWANDEAAPVKGASASDKTASTSKQAASAKLKKESEIDSRQQAQPAKQETADAKADEISQEDAAISDMDWFKRHTKTALDVPDAAPEKVFEQSDDDAEESGAEDADSQAEKDEPPPDPIKDTILQTSRLFVRNLAFSCTEDELRETFERYGDISQIHIPLDPSTKQAKGLAYVTFAKAENALAAYEALDKTSFQGRLLHILPAVDRRGKAEVQEGNKKTLKEEREAKRKAAAGREFNWAMLYMNSDAVVSSIADRMNIPKADILNSESDNAAVKLALAETHIINETKSFLESHGVVLSALSSTKAKRSDTIILVKNIPYGTSADTLRTMFSAHGELHRVLVPPAGTLAVVEYEHASDARTAFRTLAYRRLGNSVMYLERAPLGMFSEDAPAPSAAGPGPVIASAAAPVKAPLSVDAIVEADEEAKGADADAEPPLAAGTTLFVKNLSFSTTTEGLTTAVRHLPGFAFARVQMKVDPARPGARLSAGYGFVGFKGKDEAKRAMKSLAGYVLDGHVLTVKWAGRGTEETEGQEAKGRAKSAKMIVKNVPFEATKKDIQELFGAHAQLKSVRLPRKFDRRTRGFAFLEFVSPHEAARAYSTLRHTHLLGRHLVLEWAEDGAANIEELRQKAGVGFGGGKTLPGRKRKLQLGDAEGDEDDGL</sequence>
<evidence type="ECO:0000259" key="4">
    <source>
        <dbReference type="PROSITE" id="PS50102"/>
    </source>
</evidence>
<evidence type="ECO:0000256" key="2">
    <source>
        <dbReference type="PROSITE-ProRule" id="PRU00176"/>
    </source>
</evidence>
<dbReference type="Gene3D" id="3.30.70.330">
    <property type="match status" value="5"/>
</dbReference>
<evidence type="ECO:0000256" key="3">
    <source>
        <dbReference type="SAM" id="MobiDB-lite"/>
    </source>
</evidence>
<dbReference type="GO" id="GO:0003723">
    <property type="term" value="F:RNA binding"/>
    <property type="evidence" value="ECO:0007669"/>
    <property type="project" value="UniProtKB-UniRule"/>
</dbReference>
<evidence type="ECO:0000256" key="1">
    <source>
        <dbReference type="ARBA" id="ARBA00022884"/>
    </source>
</evidence>
<feature type="domain" description="RRM" evidence="4">
    <location>
        <begin position="694"/>
        <end position="771"/>
    </location>
</feature>
<dbReference type="SUPFAM" id="SSF54928">
    <property type="entry name" value="RNA-binding domain, RBD"/>
    <property type="match status" value="4"/>
</dbReference>
<name>A0A2H3JSR0_WOLCO</name>
<dbReference type="InterPro" id="IPR035979">
    <property type="entry name" value="RBD_domain_sf"/>
</dbReference>
<feature type="region of interest" description="Disordered" evidence="3">
    <location>
        <begin position="82"/>
        <end position="139"/>
    </location>
</feature>
<accession>A0A2H3JSR0</accession>
<dbReference type="InterPro" id="IPR012677">
    <property type="entry name" value="Nucleotide-bd_a/b_plait_sf"/>
</dbReference>
<feature type="domain" description="RRM" evidence="4">
    <location>
        <begin position="282"/>
        <end position="360"/>
    </location>
</feature>
<dbReference type="CDD" id="cd12316">
    <property type="entry name" value="RRM3_RBM19_RRM2_MRD1"/>
    <property type="match status" value="1"/>
</dbReference>
<dbReference type="AlphaFoldDB" id="A0A2H3JSR0"/>
<reference evidence="5 6" key="1">
    <citation type="journal article" date="2012" name="Science">
        <title>The Paleozoic origin of enzymatic lignin decomposition reconstructed from 31 fungal genomes.</title>
        <authorList>
            <person name="Floudas D."/>
            <person name="Binder M."/>
            <person name="Riley R."/>
            <person name="Barry K."/>
            <person name="Blanchette R.A."/>
            <person name="Henrissat B."/>
            <person name="Martinez A.T."/>
            <person name="Otillar R."/>
            <person name="Spatafora J.W."/>
            <person name="Yadav J.S."/>
            <person name="Aerts A."/>
            <person name="Benoit I."/>
            <person name="Boyd A."/>
            <person name="Carlson A."/>
            <person name="Copeland A."/>
            <person name="Coutinho P.M."/>
            <person name="de Vries R.P."/>
            <person name="Ferreira P."/>
            <person name="Findley K."/>
            <person name="Foster B."/>
            <person name="Gaskell J."/>
            <person name="Glotzer D."/>
            <person name="Gorecki P."/>
            <person name="Heitman J."/>
            <person name="Hesse C."/>
            <person name="Hori C."/>
            <person name="Igarashi K."/>
            <person name="Jurgens J.A."/>
            <person name="Kallen N."/>
            <person name="Kersten P."/>
            <person name="Kohler A."/>
            <person name="Kuees U."/>
            <person name="Kumar T.K.A."/>
            <person name="Kuo A."/>
            <person name="LaButti K."/>
            <person name="Larrondo L.F."/>
            <person name="Lindquist E."/>
            <person name="Ling A."/>
            <person name="Lombard V."/>
            <person name="Lucas S."/>
            <person name="Lundell T."/>
            <person name="Martin R."/>
            <person name="McLaughlin D.J."/>
            <person name="Morgenstern I."/>
            <person name="Morin E."/>
            <person name="Murat C."/>
            <person name="Nagy L.G."/>
            <person name="Nolan M."/>
            <person name="Ohm R.A."/>
            <person name="Patyshakuliyeva A."/>
            <person name="Rokas A."/>
            <person name="Ruiz-Duenas F.J."/>
            <person name="Sabat G."/>
            <person name="Salamov A."/>
            <person name="Samejima M."/>
            <person name="Schmutz J."/>
            <person name="Slot J.C."/>
            <person name="St John F."/>
            <person name="Stenlid J."/>
            <person name="Sun H."/>
            <person name="Sun S."/>
            <person name="Syed K."/>
            <person name="Tsang A."/>
            <person name="Wiebenga A."/>
            <person name="Young D."/>
            <person name="Pisabarro A."/>
            <person name="Eastwood D.C."/>
            <person name="Martin F."/>
            <person name="Cullen D."/>
            <person name="Grigoriev I.V."/>
            <person name="Hibbett D.S."/>
        </authorList>
    </citation>
    <scope>NUCLEOTIDE SEQUENCE [LARGE SCALE GENOMIC DNA]</scope>
    <source>
        <strain evidence="5 6">MD-104</strain>
    </source>
</reference>
<evidence type="ECO:0000313" key="6">
    <source>
        <dbReference type="Proteomes" id="UP000218811"/>
    </source>
</evidence>
<dbReference type="PROSITE" id="PS50102">
    <property type="entry name" value="RRM"/>
    <property type="match status" value="5"/>
</dbReference>
<keyword evidence="1 2" id="KW-0694">RNA-binding</keyword>
<dbReference type="InterPro" id="IPR000504">
    <property type="entry name" value="RRM_dom"/>
</dbReference>
<dbReference type="PANTHER" id="PTHR10352">
    <property type="entry name" value="EUKARYOTIC TRANSLATION INITIATION FACTOR 3 SUBUNIT G"/>
    <property type="match status" value="1"/>
</dbReference>
<feature type="compositionally biased region" description="Acidic residues" evidence="3">
    <location>
        <begin position="247"/>
        <end position="262"/>
    </location>
</feature>
<keyword evidence="6" id="KW-1185">Reference proteome</keyword>
<organism evidence="5 6">
    <name type="scientific">Wolfiporia cocos (strain MD-104)</name>
    <name type="common">Brown rot fungus</name>
    <dbReference type="NCBI Taxonomy" id="742152"/>
    <lineage>
        <taxon>Eukaryota</taxon>
        <taxon>Fungi</taxon>
        <taxon>Dikarya</taxon>
        <taxon>Basidiomycota</taxon>
        <taxon>Agaricomycotina</taxon>
        <taxon>Agaricomycetes</taxon>
        <taxon>Polyporales</taxon>
        <taxon>Phaeolaceae</taxon>
        <taxon>Wolfiporia</taxon>
    </lineage>
</organism>
<feature type="domain" description="RRM" evidence="4">
    <location>
        <begin position="594"/>
        <end position="677"/>
    </location>
</feature>
<evidence type="ECO:0000313" key="5">
    <source>
        <dbReference type="EMBL" id="PCH42933.1"/>
    </source>
</evidence>
<dbReference type="SMART" id="SM00360">
    <property type="entry name" value="RRM"/>
    <property type="match status" value="5"/>
</dbReference>
<dbReference type="CDD" id="cd12320">
    <property type="entry name" value="RRM6_RBM19_RRM5_MRD1"/>
    <property type="match status" value="1"/>
</dbReference>